<feature type="compositionally biased region" description="Polar residues" evidence="1">
    <location>
        <begin position="477"/>
        <end position="488"/>
    </location>
</feature>
<feature type="region of interest" description="Disordered" evidence="1">
    <location>
        <begin position="394"/>
        <end position="428"/>
    </location>
</feature>
<dbReference type="Pfam" id="PF00595">
    <property type="entry name" value="PDZ"/>
    <property type="match status" value="1"/>
</dbReference>
<gene>
    <name evidence="3" type="ORF">PV328_006921</name>
</gene>
<evidence type="ECO:0000256" key="1">
    <source>
        <dbReference type="SAM" id="MobiDB-lite"/>
    </source>
</evidence>
<dbReference type="SUPFAM" id="SSF50156">
    <property type="entry name" value="PDZ domain-like"/>
    <property type="match status" value="2"/>
</dbReference>
<reference evidence="3" key="2">
    <citation type="submission" date="2023-03" db="EMBL/GenBank/DDBJ databases">
        <authorList>
            <person name="Inwood S.N."/>
            <person name="Skelly J.G."/>
            <person name="Guhlin J."/>
            <person name="Harrop T.W.R."/>
            <person name="Goldson S.G."/>
            <person name="Dearden P.K."/>
        </authorList>
    </citation>
    <scope>NUCLEOTIDE SEQUENCE</scope>
    <source>
        <strain evidence="3">Irish</strain>
        <tissue evidence="3">Whole body</tissue>
    </source>
</reference>
<dbReference type="InterPro" id="IPR051971">
    <property type="entry name" value="E3_ubiquitin-PDZ_ligase"/>
</dbReference>
<feature type="compositionally biased region" description="Basic residues" evidence="1">
    <location>
        <begin position="498"/>
        <end position="510"/>
    </location>
</feature>
<dbReference type="Proteomes" id="UP001168990">
    <property type="component" value="Unassembled WGS sequence"/>
</dbReference>
<feature type="domain" description="PDZ" evidence="2">
    <location>
        <begin position="137"/>
        <end position="225"/>
    </location>
</feature>
<comment type="caution">
    <text evidence="3">The sequence shown here is derived from an EMBL/GenBank/DDBJ whole genome shotgun (WGS) entry which is preliminary data.</text>
</comment>
<dbReference type="InterPro" id="IPR001478">
    <property type="entry name" value="PDZ"/>
</dbReference>
<evidence type="ECO:0000259" key="2">
    <source>
        <dbReference type="PROSITE" id="PS50106"/>
    </source>
</evidence>
<dbReference type="AlphaFoldDB" id="A0AA39FQ46"/>
<dbReference type="PROSITE" id="PS50106">
    <property type="entry name" value="PDZ"/>
    <property type="match status" value="1"/>
</dbReference>
<dbReference type="Gene3D" id="2.30.42.10">
    <property type="match status" value="2"/>
</dbReference>
<proteinExistence type="predicted"/>
<dbReference type="PANTHER" id="PTHR15545">
    <property type="entry name" value="PDZ DOMAIN CONTAINING RING FINGER PROTEIN 3, 4"/>
    <property type="match status" value="1"/>
</dbReference>
<feature type="region of interest" description="Disordered" evidence="1">
    <location>
        <begin position="252"/>
        <end position="286"/>
    </location>
</feature>
<accession>A0AA39FQ46</accession>
<dbReference type="SMART" id="SM00228">
    <property type="entry name" value="PDZ"/>
    <property type="match status" value="1"/>
</dbReference>
<sequence>MDFVILKINGRDVTNSSHEDTVRFFESAQEPITIQVLRMQSQCKSDTSTMPKIQTINEATRTTLISTAAQTDLAGFVNEDYFDNYYVFEDGVDYEDEDEEDDDDEEEEVEFDEILSNPNDSRRGENYKLGEDVYLEEVTLCKSTSSEKLGLTVSYNYAPDRDNSEAAEIYISEIARDSLTARDGRLREGDQILRVNGKDIESKEQTEKVFSQTKNTVTLLVSRCLNHNSPPMSPDNIPAYQNSMIEILMRHQQRQFESSGNENNPEHTENSPWSLGVSSPPPVPSHNIIVSTATATSVVTTSSSTCSSQNSYSSNKDTIKSQIALDRKHSLNESLKESTKKRDDLSIRNKPIMLTRASNTASDTEHIYETIPESDSEPIYSSPYESQLCINRINESTQPSNRSKSSKSNSSIEEKDSSSAYNTGESCNSNPLVLELHRADREHRGSTLVLCPPENITGSTTPTNCRTRPPDGAPRSIHSSLVTSQSRNPMALEDKKSSGTHHHHHHHRHCQQPQVQQQPYYYHNRLSQNSLPDNRDRAPSMNSEIMYTNIDNLERTMILQQQIFTQAINRKNITNREGRVKNSTSRGKFRAPNLTQYHFIGSQQVRASTTLNTPEDKCDPRMEWKVKRRPDGTRYIARRTVRNRLLGNRTLEISEERAGQTTEDDTVSEIKLGRYWSKDERKRHIEHARHRKQRHQSSLQHQHCKLRQCREFANCDHVEEETKELLSRKLMPDTLTHTNRIEDVNCGTNGKPMGLLSVTTV</sequence>
<keyword evidence="4" id="KW-1185">Reference proteome</keyword>
<reference evidence="3" key="1">
    <citation type="journal article" date="2023" name="bioRxiv">
        <title>Scaffold-level genome assemblies of two parasitoid biocontrol wasps reveal the parthenogenesis mechanism and an associated novel virus.</title>
        <authorList>
            <person name="Inwood S."/>
            <person name="Skelly J."/>
            <person name="Guhlin J."/>
            <person name="Harrop T."/>
            <person name="Goldson S."/>
            <person name="Dearden P."/>
        </authorList>
    </citation>
    <scope>NUCLEOTIDE SEQUENCE</scope>
    <source>
        <strain evidence="3">Irish</strain>
        <tissue evidence="3">Whole body</tissue>
    </source>
</reference>
<feature type="compositionally biased region" description="Polar residues" evidence="1">
    <location>
        <begin position="456"/>
        <end position="466"/>
    </location>
</feature>
<name>A0AA39FQ46_9HYME</name>
<dbReference type="PANTHER" id="PTHR15545:SF8">
    <property type="entry name" value="SLO-INTERACTING PROTEIN 1"/>
    <property type="match status" value="1"/>
</dbReference>
<dbReference type="EMBL" id="JAQQBS010000002">
    <property type="protein sequence ID" value="KAK0173774.1"/>
    <property type="molecule type" value="Genomic_DNA"/>
</dbReference>
<evidence type="ECO:0000313" key="3">
    <source>
        <dbReference type="EMBL" id="KAK0173774.1"/>
    </source>
</evidence>
<dbReference type="InterPro" id="IPR036034">
    <property type="entry name" value="PDZ_sf"/>
</dbReference>
<evidence type="ECO:0000313" key="4">
    <source>
        <dbReference type="Proteomes" id="UP001168990"/>
    </source>
</evidence>
<organism evidence="3 4">
    <name type="scientific">Microctonus aethiopoides</name>
    <dbReference type="NCBI Taxonomy" id="144406"/>
    <lineage>
        <taxon>Eukaryota</taxon>
        <taxon>Metazoa</taxon>
        <taxon>Ecdysozoa</taxon>
        <taxon>Arthropoda</taxon>
        <taxon>Hexapoda</taxon>
        <taxon>Insecta</taxon>
        <taxon>Pterygota</taxon>
        <taxon>Neoptera</taxon>
        <taxon>Endopterygota</taxon>
        <taxon>Hymenoptera</taxon>
        <taxon>Apocrita</taxon>
        <taxon>Ichneumonoidea</taxon>
        <taxon>Braconidae</taxon>
        <taxon>Euphorinae</taxon>
        <taxon>Microctonus</taxon>
    </lineage>
</organism>
<feature type="region of interest" description="Disordered" evidence="1">
    <location>
        <begin position="449"/>
        <end position="515"/>
    </location>
</feature>
<protein>
    <recommendedName>
        <fullName evidence="2">PDZ domain-containing protein</fullName>
    </recommendedName>
</protein>
<feature type="compositionally biased region" description="Low complexity" evidence="1">
    <location>
        <begin position="400"/>
        <end position="411"/>
    </location>
</feature>